<feature type="region of interest" description="Disordered" evidence="1">
    <location>
        <begin position="79"/>
        <end position="112"/>
    </location>
</feature>
<protein>
    <submittedName>
        <fullName evidence="2">Unannotated protein</fullName>
    </submittedName>
</protein>
<gene>
    <name evidence="2" type="ORF">UFOPK4112_01899</name>
</gene>
<name>A0A6J7RWB5_9ZZZZ</name>
<dbReference type="EMBL" id="CAFBPM010000040">
    <property type="protein sequence ID" value="CAB5033141.1"/>
    <property type="molecule type" value="Genomic_DNA"/>
</dbReference>
<dbReference type="AlphaFoldDB" id="A0A6J7RWB5"/>
<accession>A0A6J7RWB5</accession>
<sequence length="132" mass="14372">MIRFAVTQFFPGCVPSDPDAAVLFDTVAEAREHMREVALEACGDDPHGERQVLAVNDNLVQVAWGEKGQGWYVEVAECDQPDEAGEPGDPGDPGDPGPDDPDDDWDHLTGYSPRFIVTHSDASIEWTAGDFD</sequence>
<organism evidence="2">
    <name type="scientific">freshwater metagenome</name>
    <dbReference type="NCBI Taxonomy" id="449393"/>
    <lineage>
        <taxon>unclassified sequences</taxon>
        <taxon>metagenomes</taxon>
        <taxon>ecological metagenomes</taxon>
    </lineage>
</organism>
<evidence type="ECO:0000256" key="1">
    <source>
        <dbReference type="SAM" id="MobiDB-lite"/>
    </source>
</evidence>
<reference evidence="2" key="1">
    <citation type="submission" date="2020-05" db="EMBL/GenBank/DDBJ databases">
        <authorList>
            <person name="Chiriac C."/>
            <person name="Salcher M."/>
            <person name="Ghai R."/>
            <person name="Kavagutti S V."/>
        </authorList>
    </citation>
    <scope>NUCLEOTIDE SEQUENCE</scope>
</reference>
<evidence type="ECO:0000313" key="2">
    <source>
        <dbReference type="EMBL" id="CAB5033141.1"/>
    </source>
</evidence>
<proteinExistence type="predicted"/>